<organism evidence="2 3">
    <name type="scientific">Rhodanobacter denitrificans</name>
    <dbReference type="NCBI Taxonomy" id="666685"/>
    <lineage>
        <taxon>Bacteria</taxon>
        <taxon>Pseudomonadati</taxon>
        <taxon>Pseudomonadota</taxon>
        <taxon>Gammaproteobacteria</taxon>
        <taxon>Lysobacterales</taxon>
        <taxon>Rhodanobacteraceae</taxon>
        <taxon>Rhodanobacter</taxon>
    </lineage>
</organism>
<sequence length="529" mass="57393">MAAAGTTRCAPDAARERAQAAAAARDWPAVEHLCTDWLGHAPDEAEAWLLAGVAALETRRPGAALPRLCRAVQLAPRRADAMAQLARALSVAHRLAEAGEWARRALALAPEDALTLDTLGVVLSRIQNHAGAAQAFAAATRIAPDVAGYQFNLASSLKFLGDFAGAERAYEACIAADPHCWKAHSALAQLGRRQPGDPQLARLNALLPAAAGDADALLHLHHALARTHEDLDQPAVAFAHLRAAKQAGRSRLRYDFAEDAALFDAIEAAPLPAGEGHPSREPIFVVGMPRTGTTLIERILSAHSAVYAAGELQHFPLAFKRATGSRTGRMLDADTLARAAAVDPRAVGAAYLDATRPATGHTAHFLDKMPLNFLYAGAIARALPQAKIVCLRRDPLDTCLSNFRQLFARDYSYYNYAFDLLDCGRYYLRFDRLIAHWQRLLPGRILEVRYEDVVADLEGQARRLLAHCELPWEPACLSFERNRAPVATASAVQVRQPLYASAVGRWRRYAAELAPLRALLEAEGLALET</sequence>
<protein>
    <submittedName>
        <fullName evidence="2">Sulfotransferase</fullName>
    </submittedName>
</protein>
<dbReference type="GO" id="GO:0008476">
    <property type="term" value="F:protein-tyrosine sulfotransferase activity"/>
    <property type="evidence" value="ECO:0007669"/>
    <property type="project" value="InterPro"/>
</dbReference>
<dbReference type="SUPFAM" id="SSF52540">
    <property type="entry name" value="P-loop containing nucleoside triphosphate hydrolases"/>
    <property type="match status" value="1"/>
</dbReference>
<dbReference type="PANTHER" id="PTHR12788">
    <property type="entry name" value="PROTEIN-TYROSINE SULFOTRANSFERASE 2"/>
    <property type="match status" value="1"/>
</dbReference>
<gene>
    <name evidence="2" type="ORF">DI564_08805</name>
</gene>
<dbReference type="InterPro" id="IPR026634">
    <property type="entry name" value="TPST-like"/>
</dbReference>
<reference evidence="2 3" key="1">
    <citation type="submission" date="2017-08" db="EMBL/GenBank/DDBJ databases">
        <title>Infants hospitalized years apart are colonized by the same room-sourced microbial strains.</title>
        <authorList>
            <person name="Brooks B."/>
            <person name="Olm M.R."/>
            <person name="Firek B.A."/>
            <person name="Baker R."/>
            <person name="Thomas B.C."/>
            <person name="Morowitz M.J."/>
            <person name="Banfield J.F."/>
        </authorList>
    </citation>
    <scope>NUCLEOTIDE SEQUENCE [LARGE SCALE GENOMIC DNA]</scope>
    <source>
        <strain evidence="2">S2_005_003_R2_42</strain>
    </source>
</reference>
<accession>A0A2W5MDA8</accession>
<dbReference type="PANTHER" id="PTHR12788:SF10">
    <property type="entry name" value="PROTEIN-TYROSINE SULFOTRANSFERASE"/>
    <property type="match status" value="1"/>
</dbReference>
<dbReference type="SMART" id="SM00028">
    <property type="entry name" value="TPR"/>
    <property type="match status" value="4"/>
</dbReference>
<dbReference type="Pfam" id="PF13181">
    <property type="entry name" value="TPR_8"/>
    <property type="match status" value="1"/>
</dbReference>
<dbReference type="Proteomes" id="UP000249046">
    <property type="component" value="Unassembled WGS sequence"/>
</dbReference>
<dbReference type="InterPro" id="IPR027417">
    <property type="entry name" value="P-loop_NTPase"/>
</dbReference>
<evidence type="ECO:0000313" key="3">
    <source>
        <dbReference type="Proteomes" id="UP000249046"/>
    </source>
</evidence>
<proteinExistence type="predicted"/>
<dbReference type="InterPro" id="IPR011990">
    <property type="entry name" value="TPR-like_helical_dom_sf"/>
</dbReference>
<dbReference type="AlphaFoldDB" id="A0A2W5MDA8"/>
<evidence type="ECO:0000313" key="2">
    <source>
        <dbReference type="EMBL" id="PZQ15423.1"/>
    </source>
</evidence>
<dbReference type="SUPFAM" id="SSF48452">
    <property type="entry name" value="TPR-like"/>
    <property type="match status" value="1"/>
</dbReference>
<dbReference type="Pfam" id="PF13469">
    <property type="entry name" value="Sulfotransfer_3"/>
    <property type="match status" value="1"/>
</dbReference>
<dbReference type="Gene3D" id="1.25.40.10">
    <property type="entry name" value="Tetratricopeptide repeat domain"/>
    <property type="match status" value="2"/>
</dbReference>
<name>A0A2W5MDA8_9GAMM</name>
<keyword evidence="1 2" id="KW-0808">Transferase</keyword>
<dbReference type="Gene3D" id="3.40.50.300">
    <property type="entry name" value="P-loop containing nucleotide triphosphate hydrolases"/>
    <property type="match status" value="1"/>
</dbReference>
<comment type="caution">
    <text evidence="2">The sequence shown here is derived from an EMBL/GenBank/DDBJ whole genome shotgun (WGS) entry which is preliminary data.</text>
</comment>
<dbReference type="EMBL" id="QFPO01000006">
    <property type="protein sequence ID" value="PZQ15423.1"/>
    <property type="molecule type" value="Genomic_DNA"/>
</dbReference>
<evidence type="ECO:0000256" key="1">
    <source>
        <dbReference type="ARBA" id="ARBA00022679"/>
    </source>
</evidence>
<dbReference type="InterPro" id="IPR019734">
    <property type="entry name" value="TPR_rpt"/>
</dbReference>